<protein>
    <recommendedName>
        <fullName evidence="4">Glycosyl transferase family 1 domain-containing protein</fullName>
    </recommendedName>
</protein>
<feature type="domain" description="Glycosyl transferase family 1" evidence="1">
    <location>
        <begin position="146"/>
        <end position="307"/>
    </location>
</feature>
<dbReference type="Pfam" id="PF00534">
    <property type="entry name" value="Glycos_transf_1"/>
    <property type="match status" value="1"/>
</dbReference>
<dbReference type="EMBL" id="UINC01002388">
    <property type="protein sequence ID" value="SUZ96155.1"/>
    <property type="molecule type" value="Genomic_DNA"/>
</dbReference>
<evidence type="ECO:0000313" key="3">
    <source>
        <dbReference type="EMBL" id="SUZ96155.1"/>
    </source>
</evidence>
<dbReference type="PANTHER" id="PTHR12526:SF638">
    <property type="entry name" value="SPORE COAT PROTEIN SA"/>
    <property type="match status" value="1"/>
</dbReference>
<gene>
    <name evidence="3" type="ORF">METZ01_LOCUS49009</name>
</gene>
<dbReference type="Pfam" id="PF13477">
    <property type="entry name" value="Glyco_trans_4_2"/>
    <property type="match status" value="1"/>
</dbReference>
<dbReference type="InterPro" id="IPR001296">
    <property type="entry name" value="Glyco_trans_1"/>
</dbReference>
<name>A0A381RWA2_9ZZZZ</name>
<feature type="non-terminal residue" evidence="3">
    <location>
        <position position="1"/>
    </location>
</feature>
<evidence type="ECO:0008006" key="4">
    <source>
        <dbReference type="Google" id="ProtNLM"/>
    </source>
</evidence>
<dbReference type="AlphaFoldDB" id="A0A381RWA2"/>
<evidence type="ECO:0000259" key="1">
    <source>
        <dbReference type="Pfam" id="PF00534"/>
    </source>
</evidence>
<dbReference type="SUPFAM" id="SSF53756">
    <property type="entry name" value="UDP-Glycosyltransferase/glycogen phosphorylase"/>
    <property type="match status" value="1"/>
</dbReference>
<dbReference type="CDD" id="cd03808">
    <property type="entry name" value="GT4_CapM-like"/>
    <property type="match status" value="1"/>
</dbReference>
<dbReference type="GO" id="GO:0016757">
    <property type="term" value="F:glycosyltransferase activity"/>
    <property type="evidence" value="ECO:0007669"/>
    <property type="project" value="InterPro"/>
</dbReference>
<reference evidence="3" key="1">
    <citation type="submission" date="2018-05" db="EMBL/GenBank/DDBJ databases">
        <authorList>
            <person name="Lanie J.A."/>
            <person name="Ng W.-L."/>
            <person name="Kazmierczak K.M."/>
            <person name="Andrzejewski T.M."/>
            <person name="Davidsen T.M."/>
            <person name="Wayne K.J."/>
            <person name="Tettelin H."/>
            <person name="Glass J.I."/>
            <person name="Rusch D."/>
            <person name="Podicherti R."/>
            <person name="Tsui H.-C.T."/>
            <person name="Winkler M.E."/>
        </authorList>
    </citation>
    <scope>NUCLEOTIDE SEQUENCE</scope>
</reference>
<sequence length="337" mass="37840">VSKHKNLIESLGIQVLDWSFTRGGGNIFGSVKSIVYIMRAIKHSNSNIIYAVAIKPIIFSSLAARLSGVKNKIFTLGGVGFIFSSNRVLARMIRPVLIKVLRLALKGHKTRLILQNKDDREMFLGYKIIENERIILIRGSGVDTDKFFPRKLRKNLTTVILPARMLWDKGVHEFVSCAQQLKEDGVTARFCLVGGVDTQNPESVSVAQLKKWTDQKVVEWWGDQNNMPEIYSRSTIVCFPSYREGLPKSLLEAASSGLPIVAYNVPGCREIVIDGVNGFLIPFKDDNSLRDAILKLIKDQDLCDSMGFLGREIVLKNFSQKIISEQTLSVWLEVLDI</sequence>
<dbReference type="InterPro" id="IPR028098">
    <property type="entry name" value="Glyco_trans_4-like_N"/>
</dbReference>
<proteinExistence type="predicted"/>
<dbReference type="Gene3D" id="3.40.50.2000">
    <property type="entry name" value="Glycogen Phosphorylase B"/>
    <property type="match status" value="2"/>
</dbReference>
<dbReference type="PANTHER" id="PTHR12526">
    <property type="entry name" value="GLYCOSYLTRANSFERASE"/>
    <property type="match status" value="1"/>
</dbReference>
<evidence type="ECO:0000259" key="2">
    <source>
        <dbReference type="Pfam" id="PF13477"/>
    </source>
</evidence>
<feature type="domain" description="Glycosyltransferase subfamily 4-like N-terminal" evidence="2">
    <location>
        <begin position="5"/>
        <end position="115"/>
    </location>
</feature>
<organism evidence="3">
    <name type="scientific">marine metagenome</name>
    <dbReference type="NCBI Taxonomy" id="408172"/>
    <lineage>
        <taxon>unclassified sequences</taxon>
        <taxon>metagenomes</taxon>
        <taxon>ecological metagenomes</taxon>
    </lineage>
</organism>
<accession>A0A381RWA2</accession>